<comment type="caution">
    <text evidence="1">The sequence shown here is derived from an EMBL/GenBank/DDBJ whole genome shotgun (WGS) entry which is preliminary data.</text>
</comment>
<name>A0ACB9EWI7_9ASTR</name>
<gene>
    <name evidence="1" type="ORF">L1987_53531</name>
</gene>
<reference evidence="2" key="1">
    <citation type="journal article" date="2022" name="Mol. Ecol. Resour.">
        <title>The genomes of chicory, endive, great burdock and yacon provide insights into Asteraceae palaeo-polyploidization history and plant inulin production.</title>
        <authorList>
            <person name="Fan W."/>
            <person name="Wang S."/>
            <person name="Wang H."/>
            <person name="Wang A."/>
            <person name="Jiang F."/>
            <person name="Liu H."/>
            <person name="Zhao H."/>
            <person name="Xu D."/>
            <person name="Zhang Y."/>
        </authorList>
    </citation>
    <scope>NUCLEOTIDE SEQUENCE [LARGE SCALE GENOMIC DNA]</scope>
    <source>
        <strain evidence="2">cv. Yunnan</strain>
    </source>
</reference>
<proteinExistence type="predicted"/>
<sequence>MPIFYCVDPSEVRKQKGNFGEGFAKHVTKNINMVESWREALISASEIAGWEPKNIANGHEMKAIKEIVDTISDKLLSLTSNFDEDLVGMRVRMQELEARLEIGSGGDNPNNPEKHSRVWEYENIMYLASATMENDKIEAIRVDYNPQGGGDSSLLCKMISNMKKLRWLSVSPNYRDHAEGPNFLSNELRMFPTMVQMGKLKTLKIEQCHENLEFPDIKSNMESLITLLWNSTFYMGQAIDLVPTAHCELTKGNAIENHNMVLQLQGLEIAKRFKPPLLRGSSCRLQLPENWCNDFSGFLMCAVLSDRTCFTSLNMKQVMSGMKSEDDVVWDESYSNKFRTYVWYVSFASLRHTTWWDETYNAVLFSIDVKGMFRRADTSGFGVRLVARKSGSGPTQTTTAQDSDFSRYTPKLDTYHDSAHLSIFLKKYLMLD</sequence>
<organism evidence="1 2">
    <name type="scientific">Smallanthus sonchifolius</name>
    <dbReference type="NCBI Taxonomy" id="185202"/>
    <lineage>
        <taxon>Eukaryota</taxon>
        <taxon>Viridiplantae</taxon>
        <taxon>Streptophyta</taxon>
        <taxon>Embryophyta</taxon>
        <taxon>Tracheophyta</taxon>
        <taxon>Spermatophyta</taxon>
        <taxon>Magnoliopsida</taxon>
        <taxon>eudicotyledons</taxon>
        <taxon>Gunneridae</taxon>
        <taxon>Pentapetalae</taxon>
        <taxon>asterids</taxon>
        <taxon>campanulids</taxon>
        <taxon>Asterales</taxon>
        <taxon>Asteraceae</taxon>
        <taxon>Asteroideae</taxon>
        <taxon>Heliantheae alliance</taxon>
        <taxon>Millerieae</taxon>
        <taxon>Smallanthus</taxon>
    </lineage>
</organism>
<evidence type="ECO:0000313" key="2">
    <source>
        <dbReference type="Proteomes" id="UP001056120"/>
    </source>
</evidence>
<protein>
    <submittedName>
        <fullName evidence="1">Uncharacterized protein</fullName>
    </submittedName>
</protein>
<accession>A0ACB9EWI7</accession>
<keyword evidence="2" id="KW-1185">Reference proteome</keyword>
<reference evidence="1 2" key="2">
    <citation type="journal article" date="2022" name="Mol. Ecol. Resour.">
        <title>The genomes of chicory, endive, great burdock and yacon provide insights into Asteraceae paleo-polyploidization history and plant inulin production.</title>
        <authorList>
            <person name="Fan W."/>
            <person name="Wang S."/>
            <person name="Wang H."/>
            <person name="Wang A."/>
            <person name="Jiang F."/>
            <person name="Liu H."/>
            <person name="Zhao H."/>
            <person name="Xu D."/>
            <person name="Zhang Y."/>
        </authorList>
    </citation>
    <scope>NUCLEOTIDE SEQUENCE [LARGE SCALE GENOMIC DNA]</scope>
    <source>
        <strain evidence="2">cv. Yunnan</strain>
        <tissue evidence="1">Leaves</tissue>
    </source>
</reference>
<evidence type="ECO:0000313" key="1">
    <source>
        <dbReference type="EMBL" id="KAI3763081.1"/>
    </source>
</evidence>
<dbReference type="EMBL" id="CM042034">
    <property type="protein sequence ID" value="KAI3763081.1"/>
    <property type="molecule type" value="Genomic_DNA"/>
</dbReference>
<dbReference type="Proteomes" id="UP001056120">
    <property type="component" value="Linkage Group LG17"/>
</dbReference>